<name>A0AAW9PRP0_9CYAN</name>
<keyword evidence="2 3" id="KW-0175">Coiled coil</keyword>
<feature type="compositionally biased region" description="Basic and acidic residues" evidence="4">
    <location>
        <begin position="1"/>
        <end position="10"/>
    </location>
</feature>
<evidence type="ECO:0000313" key="7">
    <source>
        <dbReference type="EMBL" id="MEE3717459.1"/>
    </source>
</evidence>
<evidence type="ECO:0000256" key="2">
    <source>
        <dbReference type="ARBA" id="ARBA00023054"/>
    </source>
</evidence>
<gene>
    <name evidence="7" type="ORF">V2H45_11915</name>
</gene>
<dbReference type="PANTHER" id="PTHR32347:SF27">
    <property type="entry name" value="RND EFFLUX PUMP MEMBRANE FUSION PROTEIN BARREL-SANDWICH DOMAIN-CONTAINING PROTEIN"/>
    <property type="match status" value="1"/>
</dbReference>
<feature type="region of interest" description="Disordered" evidence="4">
    <location>
        <begin position="1"/>
        <end position="30"/>
    </location>
</feature>
<comment type="caution">
    <text evidence="7">The sequence shown here is derived from an EMBL/GenBank/DDBJ whole genome shotgun (WGS) entry which is preliminary data.</text>
</comment>
<dbReference type="EMBL" id="JAZBJZ010000042">
    <property type="protein sequence ID" value="MEE3717459.1"/>
    <property type="molecule type" value="Genomic_DNA"/>
</dbReference>
<dbReference type="AlphaFoldDB" id="A0AAW9PRP0"/>
<dbReference type="RefSeq" id="WP_330483888.1">
    <property type="nucleotide sequence ID" value="NZ_JAZBJZ010000042.1"/>
</dbReference>
<dbReference type="PANTHER" id="PTHR32347">
    <property type="entry name" value="EFFLUX SYSTEM COMPONENT YKNX-RELATED"/>
    <property type="match status" value="1"/>
</dbReference>
<dbReference type="InterPro" id="IPR058625">
    <property type="entry name" value="MdtA-like_BSH"/>
</dbReference>
<evidence type="ECO:0000256" key="3">
    <source>
        <dbReference type="SAM" id="Coils"/>
    </source>
</evidence>
<dbReference type="InterPro" id="IPR014315">
    <property type="entry name" value="ABC_heterocyst_DevB"/>
</dbReference>
<proteinExistence type="predicted"/>
<dbReference type="Proteomes" id="UP001333818">
    <property type="component" value="Unassembled WGS sequence"/>
</dbReference>
<evidence type="ECO:0000256" key="5">
    <source>
        <dbReference type="SAM" id="Phobius"/>
    </source>
</evidence>
<dbReference type="GO" id="GO:0030313">
    <property type="term" value="C:cell envelope"/>
    <property type="evidence" value="ECO:0007669"/>
    <property type="project" value="UniProtKB-SubCell"/>
</dbReference>
<dbReference type="SUPFAM" id="SSF111369">
    <property type="entry name" value="HlyD-like secretion proteins"/>
    <property type="match status" value="1"/>
</dbReference>
<protein>
    <submittedName>
        <fullName evidence="7">Efflux RND transporter periplasmic adaptor subunit</fullName>
    </submittedName>
</protein>
<dbReference type="Pfam" id="PF25917">
    <property type="entry name" value="BSH_RND"/>
    <property type="match status" value="1"/>
</dbReference>
<keyword evidence="5" id="KW-0472">Membrane</keyword>
<accession>A0AAW9PRP0</accession>
<evidence type="ECO:0000259" key="6">
    <source>
        <dbReference type="Pfam" id="PF25917"/>
    </source>
</evidence>
<organism evidence="7 8">
    <name type="scientific">Tumidithrix elongata BACA0141</name>
    <dbReference type="NCBI Taxonomy" id="2716417"/>
    <lineage>
        <taxon>Bacteria</taxon>
        <taxon>Bacillati</taxon>
        <taxon>Cyanobacteriota</taxon>
        <taxon>Cyanophyceae</taxon>
        <taxon>Pseudanabaenales</taxon>
        <taxon>Pseudanabaenaceae</taxon>
        <taxon>Tumidithrix</taxon>
        <taxon>Tumidithrix elongata</taxon>
    </lineage>
</organism>
<evidence type="ECO:0000256" key="4">
    <source>
        <dbReference type="SAM" id="MobiDB-lite"/>
    </source>
</evidence>
<dbReference type="Gene3D" id="2.40.30.170">
    <property type="match status" value="1"/>
</dbReference>
<sequence>MDTQIERENDSPSEIQPTKPTGILPNSKITPSLPKNRNKWLIPLILLGAASLGLGTWYAIGLLGSKPQPSAGDTKVLETKTEADATISALGRLEPQGEVIKVASPSALGTSRIIRLMVKEGDTVKQDDVIAVLDSYFKNQAALAQAQSQAQEAAEKLEQVRAGAKSGDIQAQQSNVLAAKANVERAKVEFDKAVIDYKRYEILYKEGAASAFTLDSFAIKVKSLGEQLNQAQQQFLQAQGLLSSTAEVRPVDIRVAEAALQSAIVKVKSAQVDLDLSQVRAPISGQVLKVHSKVGEVVGSDGVVELGNTQQMYAVAEVYETDINKIKIGQKATIASNSRAFEGEISGTVEQIGLRIAKNDVLGTDPAAKTDVRIIEVKIRLDDSKKVSGLTNSQISVKINTR</sequence>
<keyword evidence="5" id="KW-0812">Transmembrane</keyword>
<reference evidence="7" key="1">
    <citation type="submission" date="2024-01" db="EMBL/GenBank/DDBJ databases">
        <title>Bank of Algae and Cyanobacteria of the Azores (BACA) strain genomes.</title>
        <authorList>
            <person name="Luz R."/>
            <person name="Cordeiro R."/>
            <person name="Fonseca A."/>
            <person name="Goncalves V."/>
        </authorList>
    </citation>
    <scope>NUCLEOTIDE SEQUENCE</scope>
    <source>
        <strain evidence="7">BACA0141</strain>
    </source>
</reference>
<feature type="domain" description="Multidrug resistance protein MdtA-like barrel-sandwich hybrid" evidence="6">
    <location>
        <begin position="112"/>
        <end position="300"/>
    </location>
</feature>
<comment type="subcellular location">
    <subcellularLocation>
        <location evidence="1">Cell envelope</location>
    </subcellularLocation>
</comment>
<dbReference type="Gene3D" id="2.40.50.100">
    <property type="match status" value="2"/>
</dbReference>
<feature type="coiled-coil region" evidence="3">
    <location>
        <begin position="143"/>
        <end position="189"/>
    </location>
</feature>
<keyword evidence="8" id="KW-1185">Reference proteome</keyword>
<dbReference type="InterPro" id="IPR050465">
    <property type="entry name" value="UPF0194_transport"/>
</dbReference>
<feature type="transmembrane region" description="Helical" evidence="5">
    <location>
        <begin position="40"/>
        <end position="60"/>
    </location>
</feature>
<dbReference type="NCBIfam" id="TIGR02971">
    <property type="entry name" value="heterocyst_DevB"/>
    <property type="match status" value="1"/>
</dbReference>
<evidence type="ECO:0000256" key="1">
    <source>
        <dbReference type="ARBA" id="ARBA00004196"/>
    </source>
</evidence>
<dbReference type="Gene3D" id="1.10.287.470">
    <property type="entry name" value="Helix hairpin bin"/>
    <property type="match status" value="1"/>
</dbReference>
<evidence type="ECO:0000313" key="8">
    <source>
        <dbReference type="Proteomes" id="UP001333818"/>
    </source>
</evidence>
<keyword evidence="5" id="KW-1133">Transmembrane helix</keyword>